<dbReference type="EMBL" id="JAYMYQ010000009">
    <property type="protein sequence ID" value="KAK7313791.1"/>
    <property type="molecule type" value="Genomic_DNA"/>
</dbReference>
<name>A0AAN9PWQ6_CANGL</name>
<dbReference type="AlphaFoldDB" id="A0AAN9PWQ6"/>
<evidence type="ECO:0000256" key="1">
    <source>
        <dbReference type="SAM" id="MobiDB-lite"/>
    </source>
</evidence>
<feature type="compositionally biased region" description="Basic and acidic residues" evidence="1">
    <location>
        <begin position="71"/>
        <end position="84"/>
    </location>
</feature>
<feature type="region of interest" description="Disordered" evidence="1">
    <location>
        <begin position="44"/>
        <end position="84"/>
    </location>
</feature>
<dbReference type="Proteomes" id="UP001367508">
    <property type="component" value="Unassembled WGS sequence"/>
</dbReference>
<evidence type="ECO:0000313" key="3">
    <source>
        <dbReference type="Proteomes" id="UP001367508"/>
    </source>
</evidence>
<proteinExistence type="predicted"/>
<evidence type="ECO:0000313" key="2">
    <source>
        <dbReference type="EMBL" id="KAK7313791.1"/>
    </source>
</evidence>
<sequence>MQVIARCISSLEWAYFRIVFGHGRISNCGGVHDAASRLRRLSPSLSLSYHRSQGESRREKKKSPKKPSSPKSEKSPLKKEIHPY</sequence>
<organism evidence="2 3">
    <name type="scientific">Canavalia gladiata</name>
    <name type="common">Sword bean</name>
    <name type="synonym">Dolichos gladiatus</name>
    <dbReference type="NCBI Taxonomy" id="3824"/>
    <lineage>
        <taxon>Eukaryota</taxon>
        <taxon>Viridiplantae</taxon>
        <taxon>Streptophyta</taxon>
        <taxon>Embryophyta</taxon>
        <taxon>Tracheophyta</taxon>
        <taxon>Spermatophyta</taxon>
        <taxon>Magnoliopsida</taxon>
        <taxon>eudicotyledons</taxon>
        <taxon>Gunneridae</taxon>
        <taxon>Pentapetalae</taxon>
        <taxon>rosids</taxon>
        <taxon>fabids</taxon>
        <taxon>Fabales</taxon>
        <taxon>Fabaceae</taxon>
        <taxon>Papilionoideae</taxon>
        <taxon>50 kb inversion clade</taxon>
        <taxon>NPAAA clade</taxon>
        <taxon>indigoferoid/millettioid clade</taxon>
        <taxon>Phaseoleae</taxon>
        <taxon>Canavalia</taxon>
    </lineage>
</organism>
<protein>
    <submittedName>
        <fullName evidence="2">Uncharacterized protein</fullName>
    </submittedName>
</protein>
<comment type="caution">
    <text evidence="2">The sequence shown here is derived from an EMBL/GenBank/DDBJ whole genome shotgun (WGS) entry which is preliminary data.</text>
</comment>
<keyword evidence="3" id="KW-1185">Reference proteome</keyword>
<gene>
    <name evidence="2" type="ORF">VNO77_38992</name>
</gene>
<accession>A0AAN9PWQ6</accession>
<reference evidence="2 3" key="1">
    <citation type="submission" date="2024-01" db="EMBL/GenBank/DDBJ databases">
        <title>The genomes of 5 underutilized Papilionoideae crops provide insights into root nodulation and disease resistanc.</title>
        <authorList>
            <person name="Jiang F."/>
        </authorList>
    </citation>
    <scope>NUCLEOTIDE SEQUENCE [LARGE SCALE GENOMIC DNA]</scope>
    <source>
        <strain evidence="2">LVBAO_FW01</strain>
        <tissue evidence="2">Leaves</tissue>
    </source>
</reference>